<organism evidence="1 2">
    <name type="scientific">Dyella thiooxydans</name>
    <dbReference type="NCBI Taxonomy" id="445710"/>
    <lineage>
        <taxon>Bacteria</taxon>
        <taxon>Pseudomonadati</taxon>
        <taxon>Pseudomonadota</taxon>
        <taxon>Gammaproteobacteria</taxon>
        <taxon>Lysobacterales</taxon>
        <taxon>Rhodanobacteraceae</taxon>
        <taxon>Dyella</taxon>
    </lineage>
</organism>
<evidence type="ECO:0000313" key="2">
    <source>
        <dbReference type="Proteomes" id="UP000077255"/>
    </source>
</evidence>
<dbReference type="KEGG" id="dtx:ATSB10_32020"/>
<dbReference type="OrthoDB" id="5959778at2"/>
<accession>A0A160N3T3</accession>
<protein>
    <submittedName>
        <fullName evidence="1">Uncharacterized protein</fullName>
    </submittedName>
</protein>
<reference evidence="1 2" key="1">
    <citation type="submission" date="2016-02" db="EMBL/GenBank/DDBJ databases">
        <title>Complete genome sequencing and analysis of ATSB10, Dyella thiooxydans isolated from rhizosphere soil of sunflower (Helianthus annuus L.).</title>
        <authorList>
            <person name="Lee Y."/>
            <person name="Hwangbo K."/>
            <person name="Chung H."/>
            <person name="Yoo J."/>
            <person name="Kim K.Y."/>
            <person name="Sa T.M."/>
            <person name="Um Y."/>
            <person name="Madhaiyan M."/>
        </authorList>
    </citation>
    <scope>NUCLEOTIDE SEQUENCE [LARGE SCALE GENOMIC DNA]</scope>
    <source>
        <strain evidence="1 2">ATSB10</strain>
    </source>
</reference>
<dbReference type="PATRIC" id="fig|445710.3.peg.3204"/>
<proteinExistence type="predicted"/>
<dbReference type="AlphaFoldDB" id="A0A160N3T3"/>
<gene>
    <name evidence="1" type="ORF">ATSB10_32020</name>
</gene>
<dbReference type="EMBL" id="CP014841">
    <property type="protein sequence ID" value="AND70656.1"/>
    <property type="molecule type" value="Genomic_DNA"/>
</dbReference>
<dbReference type="Proteomes" id="UP000077255">
    <property type="component" value="Chromosome"/>
</dbReference>
<evidence type="ECO:0000313" key="1">
    <source>
        <dbReference type="EMBL" id="AND70656.1"/>
    </source>
</evidence>
<keyword evidence="2" id="KW-1185">Reference proteome</keyword>
<dbReference type="RefSeq" id="WP_063673666.1">
    <property type="nucleotide sequence ID" value="NZ_CP014841.1"/>
</dbReference>
<sequence>MMPMMPSAAIAPKVAPAGLAHVQAGQARTRRSVLSLARAIEPDACAVLLWYDTVGIDELWGRTARELVDAGQGRRVLGFLAEVASGRRD</sequence>
<name>A0A160N3T3_9GAMM</name>